<dbReference type="InterPro" id="IPR036877">
    <property type="entry name" value="SUI1_dom_sf"/>
</dbReference>
<feature type="domain" description="SUI1" evidence="2">
    <location>
        <begin position="378"/>
        <end position="438"/>
    </location>
</feature>
<keyword evidence="1" id="KW-0963">Cytoplasm</keyword>
<reference evidence="3 4" key="1">
    <citation type="journal article" date="2015" name="Genome Biol. Evol.">
        <title>The genome of winter moth (Operophtera brumata) provides a genomic perspective on sexual dimorphism and phenology.</title>
        <authorList>
            <person name="Derks M.F."/>
            <person name="Smit S."/>
            <person name="Salis L."/>
            <person name="Schijlen E."/>
            <person name="Bossers A."/>
            <person name="Mateman C."/>
            <person name="Pijl A.S."/>
            <person name="de Ridder D."/>
            <person name="Groenen M.A."/>
            <person name="Visser M.E."/>
            <person name="Megens H.J."/>
        </authorList>
    </citation>
    <scope>NUCLEOTIDE SEQUENCE [LARGE SCALE GENOMIC DNA]</scope>
    <source>
        <strain evidence="3">WM2013NL</strain>
        <tissue evidence="3">Head and thorax</tissue>
    </source>
</reference>
<dbReference type="Pfam" id="PF17832">
    <property type="entry name" value="Pre-PUA"/>
    <property type="match status" value="1"/>
</dbReference>
<dbReference type="Gene3D" id="3.10.400.20">
    <property type="match status" value="1"/>
</dbReference>
<gene>
    <name evidence="3" type="ORF">OBRU01_15212</name>
</gene>
<dbReference type="PANTHER" id="PTHR12217">
    <property type="entry name" value="EUKARYOTIC TRANSLATION INITIATION FACTOR 2D"/>
    <property type="match status" value="1"/>
</dbReference>
<evidence type="ECO:0000256" key="1">
    <source>
        <dbReference type="ARBA" id="ARBA00022490"/>
    </source>
</evidence>
<dbReference type="EMBL" id="JTDY01002903">
    <property type="protein sequence ID" value="KOB70510.1"/>
    <property type="molecule type" value="Genomic_DNA"/>
</dbReference>
<dbReference type="PANTHER" id="PTHR12217:SF4">
    <property type="entry name" value="EUKARYOTIC TRANSLATION INITIATION FACTOR 2D"/>
    <property type="match status" value="1"/>
</dbReference>
<accession>A0A0L7L520</accession>
<dbReference type="InterPro" id="IPR041366">
    <property type="entry name" value="Pre-PUA"/>
</dbReference>
<name>A0A0L7L520_OPEBR</name>
<dbReference type="CDD" id="cd21156">
    <property type="entry name" value="PUA_eIF2d-like"/>
    <property type="match status" value="1"/>
</dbReference>
<sequence length="476" mass="51160">MANVLAQVLGIIHDSGELRASLGTETNPKQYTRMFAKPYKLKSNNALKNSEKKHLAQRVQDEFPFATEEKVKEIVPQKGSYTCMKLVLHSGDFVNVYASDGVPMLIETPERLVPTVCALWKVPDLVPMLTIHAPVLAKIQNGAPLYLPGVSLPAQGAGFPVFQCGTMMGARTEDNAAACIVGSAAMSSADMLLRASGVCLDTLHVYGDALCKEQKFSRIERPTLAAPVPRPPGAGHLAGNFQQPCETSHDDEVPADMDELLKWCLLSFLKLEGKRAELPLKTNLLYKNHLQALCPPDRSLDVRAALTDYVKRRALSSPAARGLVTLDAALAAVMSRPEKEAVKWDALMAAVQSKMTASTEMTFADGTVKLTKTKLEPIKMTVSVRSGNKKVTLVSNLESFGFNLQALAHVCQLGIAASCGITRAPGAKSDQLMLQGDQALAHVCQLGIAASCGLTRAPGAKSDQLMLQGDQVRATS</sequence>
<dbReference type="InterPro" id="IPR048248">
    <property type="entry name" value="PUA_eIF2d-like"/>
</dbReference>
<evidence type="ECO:0000259" key="2">
    <source>
        <dbReference type="PROSITE" id="PS50296"/>
    </source>
</evidence>
<comment type="caution">
    <text evidence="3">The sequence shown here is derived from an EMBL/GenBank/DDBJ whole genome shotgun (WGS) entry which is preliminary data.</text>
</comment>
<dbReference type="Pfam" id="PF26292">
    <property type="entry name" value="PUA_elF2D"/>
    <property type="match status" value="1"/>
</dbReference>
<dbReference type="Proteomes" id="UP000037510">
    <property type="component" value="Unassembled WGS sequence"/>
</dbReference>
<protein>
    <submittedName>
        <fullName evidence="3">Ligatin</fullName>
    </submittedName>
</protein>
<dbReference type="PROSITE" id="PS50296">
    <property type="entry name" value="SUI1"/>
    <property type="match status" value="1"/>
</dbReference>
<dbReference type="InterPro" id="IPR039759">
    <property type="entry name" value="eIF2D_SUI1"/>
</dbReference>
<dbReference type="SUPFAM" id="SSF88697">
    <property type="entry name" value="PUA domain-like"/>
    <property type="match status" value="1"/>
</dbReference>
<dbReference type="PROSITE" id="PS50890">
    <property type="entry name" value="PUA"/>
    <property type="match status" value="1"/>
</dbReference>
<dbReference type="InterPro" id="IPR001950">
    <property type="entry name" value="SUI1"/>
</dbReference>
<dbReference type="GO" id="GO:0003743">
    <property type="term" value="F:translation initiation factor activity"/>
    <property type="evidence" value="ECO:0007669"/>
    <property type="project" value="InterPro"/>
</dbReference>
<dbReference type="CDD" id="cd11610">
    <property type="entry name" value="eIF2D_N"/>
    <property type="match status" value="1"/>
</dbReference>
<keyword evidence="4" id="KW-1185">Reference proteome</keyword>
<evidence type="ECO:0000313" key="3">
    <source>
        <dbReference type="EMBL" id="KOB70510.1"/>
    </source>
</evidence>
<dbReference type="AlphaFoldDB" id="A0A0L7L520"/>
<organism evidence="3 4">
    <name type="scientific">Operophtera brumata</name>
    <name type="common">Winter moth</name>
    <name type="synonym">Phalaena brumata</name>
    <dbReference type="NCBI Taxonomy" id="104452"/>
    <lineage>
        <taxon>Eukaryota</taxon>
        <taxon>Metazoa</taxon>
        <taxon>Ecdysozoa</taxon>
        <taxon>Arthropoda</taxon>
        <taxon>Hexapoda</taxon>
        <taxon>Insecta</taxon>
        <taxon>Pterygota</taxon>
        <taxon>Neoptera</taxon>
        <taxon>Endopterygota</taxon>
        <taxon>Lepidoptera</taxon>
        <taxon>Glossata</taxon>
        <taxon>Ditrysia</taxon>
        <taxon>Geometroidea</taxon>
        <taxon>Geometridae</taxon>
        <taxon>Larentiinae</taxon>
        <taxon>Operophtera</taxon>
    </lineage>
</organism>
<dbReference type="GO" id="GO:0001731">
    <property type="term" value="P:formation of translation preinitiation complex"/>
    <property type="evidence" value="ECO:0007669"/>
    <property type="project" value="InterPro"/>
</dbReference>
<dbReference type="InterPro" id="IPR048247">
    <property type="entry name" value="eIF2D_N"/>
</dbReference>
<dbReference type="Pfam" id="PF26291">
    <property type="entry name" value="SWIB_eIF2D"/>
    <property type="match status" value="1"/>
</dbReference>
<dbReference type="InterPro" id="IPR058886">
    <property type="entry name" value="SWIB_eIF2D"/>
</dbReference>
<dbReference type="Gene3D" id="3.30.780.10">
    <property type="entry name" value="SUI1-like domain"/>
    <property type="match status" value="1"/>
</dbReference>
<dbReference type="CDD" id="cd11608">
    <property type="entry name" value="eIF2D_C"/>
    <property type="match status" value="1"/>
</dbReference>
<dbReference type="InterPro" id="IPR039757">
    <property type="entry name" value="EIF2D"/>
</dbReference>
<evidence type="ECO:0000313" key="4">
    <source>
        <dbReference type="Proteomes" id="UP000037510"/>
    </source>
</evidence>
<dbReference type="SUPFAM" id="SSF55159">
    <property type="entry name" value="eIF1-like"/>
    <property type="match status" value="1"/>
</dbReference>
<dbReference type="InterPro" id="IPR015947">
    <property type="entry name" value="PUA-like_sf"/>
</dbReference>
<dbReference type="STRING" id="104452.A0A0L7L520"/>
<proteinExistence type="predicted"/>
<dbReference type="Pfam" id="PF01253">
    <property type="entry name" value="SUI1"/>
    <property type="match status" value="1"/>
</dbReference>